<accession>F0SEH3</accession>
<keyword evidence="3" id="KW-1185">Reference proteome</keyword>
<evidence type="ECO:0000313" key="3">
    <source>
        <dbReference type="Proteomes" id="UP000000310"/>
    </source>
</evidence>
<gene>
    <name evidence="2" type="ordered locus">Pedsa_0253</name>
</gene>
<evidence type="ECO:0000313" key="2">
    <source>
        <dbReference type="EMBL" id="ADY50838.1"/>
    </source>
</evidence>
<reference evidence="2 3" key="1">
    <citation type="journal article" date="2011" name="Stand. Genomic Sci.">
        <title>Complete genome sequence of the gliding, heparinolytic Pedobacter saltans type strain (113).</title>
        <authorList>
            <person name="Liolios K."/>
            <person name="Sikorski J."/>
            <person name="Lu M."/>
            <person name="Nolan M."/>
            <person name="Lapidus A."/>
            <person name="Lucas S."/>
            <person name="Hammon N."/>
            <person name="Deshpande S."/>
            <person name="Cheng J.F."/>
            <person name="Tapia R."/>
            <person name="Han C."/>
            <person name="Goodwin L."/>
            <person name="Pitluck S."/>
            <person name="Huntemann M."/>
            <person name="Ivanova N."/>
            <person name="Pagani I."/>
            <person name="Mavromatis K."/>
            <person name="Ovchinikova G."/>
            <person name="Pati A."/>
            <person name="Chen A."/>
            <person name="Palaniappan K."/>
            <person name="Land M."/>
            <person name="Hauser L."/>
            <person name="Brambilla E.M."/>
            <person name="Kotsyurbenko O."/>
            <person name="Rohde M."/>
            <person name="Tindall B.J."/>
            <person name="Abt B."/>
            <person name="Goker M."/>
            <person name="Detter J.C."/>
            <person name="Woyke T."/>
            <person name="Bristow J."/>
            <person name="Eisen J.A."/>
            <person name="Markowitz V."/>
            <person name="Hugenholtz P."/>
            <person name="Klenk H.P."/>
            <person name="Kyrpides N.C."/>
        </authorList>
    </citation>
    <scope>NUCLEOTIDE SEQUENCE [LARGE SCALE GENOMIC DNA]</scope>
    <source>
        <strain evidence="3">ATCC 51119 / DSM 12145 / JCM 21818 / LMG 10337 / NBRC 100064 / NCIMB 13643</strain>
    </source>
</reference>
<organism evidence="2 3">
    <name type="scientific">Pseudopedobacter saltans (strain ATCC 51119 / DSM 12145 / JCM 21818 / CCUG 39354 / LMG 10337 / NBRC 100064 / NCIMB 13643)</name>
    <name type="common">Pedobacter saltans</name>
    <dbReference type="NCBI Taxonomy" id="762903"/>
    <lineage>
        <taxon>Bacteria</taxon>
        <taxon>Pseudomonadati</taxon>
        <taxon>Bacteroidota</taxon>
        <taxon>Sphingobacteriia</taxon>
        <taxon>Sphingobacteriales</taxon>
        <taxon>Sphingobacteriaceae</taxon>
        <taxon>Pseudopedobacter</taxon>
    </lineage>
</organism>
<evidence type="ECO:0000259" key="1">
    <source>
        <dbReference type="PROSITE" id="PS51186"/>
    </source>
</evidence>
<reference evidence="3" key="2">
    <citation type="submission" date="2011-02" db="EMBL/GenBank/DDBJ databases">
        <title>The complete genome of Pedobacter saltans DSM 12145.</title>
        <authorList>
            <consortium name="US DOE Joint Genome Institute (JGI-PGF)"/>
            <person name="Lucas S."/>
            <person name="Copeland A."/>
            <person name="Lapidus A."/>
            <person name="Bruce D."/>
            <person name="Goodwin L."/>
            <person name="Pitluck S."/>
            <person name="Kyrpides N."/>
            <person name="Mavromatis K."/>
            <person name="Pagani I."/>
            <person name="Ivanova N."/>
            <person name="Ovchinnikova G."/>
            <person name="Lu M."/>
            <person name="Detter J.C."/>
            <person name="Han C."/>
            <person name="Land M."/>
            <person name="Hauser L."/>
            <person name="Markowitz V."/>
            <person name="Cheng J.-F."/>
            <person name="Hugenholtz P."/>
            <person name="Woyke T."/>
            <person name="Wu D."/>
            <person name="Tindall B."/>
            <person name="Pomrenke H.G."/>
            <person name="Brambilla E."/>
            <person name="Klenk H.-P."/>
            <person name="Eisen J.A."/>
        </authorList>
    </citation>
    <scope>NUCLEOTIDE SEQUENCE [LARGE SCALE GENOMIC DNA]</scope>
    <source>
        <strain evidence="3">ATCC 51119 / DSM 12145 / JCM 21818 / LMG 10337 / NBRC 100064 / NCIMB 13643</strain>
    </source>
</reference>
<dbReference type="HOGENOM" id="CLU_105077_1_1_10"/>
<proteinExistence type="predicted"/>
<dbReference type="EMBL" id="CP002545">
    <property type="protein sequence ID" value="ADY50838.1"/>
    <property type="molecule type" value="Genomic_DNA"/>
</dbReference>
<dbReference type="KEGG" id="psn:Pedsa_0253"/>
<protein>
    <submittedName>
        <fullName evidence="2">GCN5-related N-acetyltransferase</fullName>
    </submittedName>
</protein>
<dbReference type="RefSeq" id="WP_013631341.1">
    <property type="nucleotide sequence ID" value="NC_015177.1"/>
</dbReference>
<dbReference type="SUPFAM" id="SSF55729">
    <property type="entry name" value="Acyl-CoA N-acyltransferases (Nat)"/>
    <property type="match status" value="1"/>
</dbReference>
<dbReference type="Proteomes" id="UP000000310">
    <property type="component" value="Chromosome"/>
</dbReference>
<dbReference type="InterPro" id="IPR016181">
    <property type="entry name" value="Acyl_CoA_acyltransferase"/>
</dbReference>
<dbReference type="Pfam" id="PF00583">
    <property type="entry name" value="Acetyltransf_1"/>
    <property type="match status" value="1"/>
</dbReference>
<dbReference type="PROSITE" id="PS51186">
    <property type="entry name" value="GNAT"/>
    <property type="match status" value="1"/>
</dbReference>
<feature type="domain" description="N-acetyltransferase" evidence="1">
    <location>
        <begin position="1"/>
        <end position="149"/>
    </location>
</feature>
<dbReference type="InterPro" id="IPR000182">
    <property type="entry name" value="GNAT_dom"/>
</dbReference>
<dbReference type="GO" id="GO:0016747">
    <property type="term" value="F:acyltransferase activity, transferring groups other than amino-acyl groups"/>
    <property type="evidence" value="ECO:0007669"/>
    <property type="project" value="InterPro"/>
</dbReference>
<dbReference type="STRING" id="762903.Pedsa_0253"/>
<dbReference type="AlphaFoldDB" id="F0SEH3"/>
<dbReference type="OrthoDB" id="9127144at2"/>
<dbReference type="eggNOG" id="COG0456">
    <property type="taxonomic scope" value="Bacteria"/>
</dbReference>
<name>F0SEH3_PSESL</name>
<dbReference type="Gene3D" id="3.40.630.30">
    <property type="match status" value="1"/>
</dbReference>
<sequence>MDIQKVNNAAHPFFDEFWQVYNDSFPQEEKRNVLQQTEIFSKPEYSLDIYLEEGALKGFLAYWSFPNFIFIEHLAITKSGQGKGLGNIILSDFINEHDLPIILEIEHPKDETCVRRLRFYERVGFKNNTYRHYQPAFIKGNAPLSLTILSYPNPISEKLYLGFCKLQQEIVMNHEN</sequence>